<dbReference type="InterPro" id="IPR040442">
    <property type="entry name" value="Pyrv_kinase-like_dom_sf"/>
</dbReference>
<feature type="binding site" evidence="4">
    <location>
        <position position="67"/>
    </location>
    <ligand>
        <name>substrate</name>
    </ligand>
</feature>
<evidence type="ECO:0000256" key="3">
    <source>
        <dbReference type="ARBA" id="ARBA00022842"/>
    </source>
</evidence>
<dbReference type="Proteomes" id="UP001154400">
    <property type="component" value="Chromosome"/>
</dbReference>
<keyword evidence="2 5" id="KW-0479">Metal-binding</keyword>
<evidence type="ECO:0000259" key="6">
    <source>
        <dbReference type="Pfam" id="PF03328"/>
    </source>
</evidence>
<feature type="binding site" evidence="4">
    <location>
        <position position="122"/>
    </location>
    <ligand>
        <name>substrate</name>
    </ligand>
</feature>
<evidence type="ECO:0000313" key="7">
    <source>
        <dbReference type="EMBL" id="CBH50158.1"/>
    </source>
</evidence>
<evidence type="ECO:0000256" key="4">
    <source>
        <dbReference type="PIRSR" id="PIRSR015582-1"/>
    </source>
</evidence>
<dbReference type="GO" id="GO:0000287">
    <property type="term" value="F:magnesium ion binding"/>
    <property type="evidence" value="ECO:0007669"/>
    <property type="project" value="TreeGrafter"/>
</dbReference>
<accession>A0A3S5YC79</accession>
<name>A0A3S5YC79_RHOH1</name>
<dbReference type="Pfam" id="PF03328">
    <property type="entry name" value="HpcH_HpaI"/>
    <property type="match status" value="1"/>
</dbReference>
<evidence type="ECO:0000256" key="5">
    <source>
        <dbReference type="PIRSR" id="PIRSR015582-2"/>
    </source>
</evidence>
<evidence type="ECO:0000256" key="1">
    <source>
        <dbReference type="ARBA" id="ARBA00001946"/>
    </source>
</evidence>
<evidence type="ECO:0000256" key="2">
    <source>
        <dbReference type="ARBA" id="ARBA00022723"/>
    </source>
</evidence>
<keyword evidence="7" id="KW-0456">Lyase</keyword>
<feature type="binding site" evidence="5">
    <location>
        <position position="148"/>
    </location>
    <ligand>
        <name>Mg(2+)</name>
        <dbReference type="ChEBI" id="CHEBI:18420"/>
    </ligand>
</feature>
<dbReference type="EMBL" id="FN563149">
    <property type="protein sequence ID" value="CBH50158.1"/>
    <property type="molecule type" value="Genomic_DNA"/>
</dbReference>
<dbReference type="SUPFAM" id="SSF51621">
    <property type="entry name" value="Phosphoenolpyruvate/pyruvate domain"/>
    <property type="match status" value="1"/>
</dbReference>
<dbReference type="Gene3D" id="3.20.20.60">
    <property type="entry name" value="Phosphoenolpyruvate-binding domains"/>
    <property type="match status" value="1"/>
</dbReference>
<dbReference type="PIRSF" id="PIRSF015582">
    <property type="entry name" value="Cit_lyase_B"/>
    <property type="match status" value="1"/>
</dbReference>
<dbReference type="GO" id="GO:0016829">
    <property type="term" value="F:lyase activity"/>
    <property type="evidence" value="ECO:0007669"/>
    <property type="project" value="UniProtKB-KW"/>
</dbReference>
<dbReference type="InterPro" id="IPR011206">
    <property type="entry name" value="Citrate_lyase_beta/mcl1/mcl2"/>
</dbReference>
<organism evidence="7">
    <name type="scientific">Rhodococcus hoagii (strain 103S)</name>
    <name type="common">Rhodococcus equi</name>
    <dbReference type="NCBI Taxonomy" id="685727"/>
    <lineage>
        <taxon>Bacteria</taxon>
        <taxon>Bacillati</taxon>
        <taxon>Actinomycetota</taxon>
        <taxon>Actinomycetes</taxon>
        <taxon>Mycobacteriales</taxon>
        <taxon>Nocardiaceae</taxon>
        <taxon>Prescottella</taxon>
    </lineage>
</organism>
<feature type="binding site" evidence="5">
    <location>
        <position position="122"/>
    </location>
    <ligand>
        <name>Mg(2+)</name>
        <dbReference type="ChEBI" id="CHEBI:18420"/>
    </ligand>
</feature>
<proteinExistence type="predicted"/>
<feature type="domain" description="HpcH/HpaI aldolase/citrate lyase" evidence="6">
    <location>
        <begin position="10"/>
        <end position="180"/>
    </location>
</feature>
<dbReference type="PANTHER" id="PTHR32308:SF10">
    <property type="entry name" value="CITRATE LYASE SUBUNIT BETA"/>
    <property type="match status" value="1"/>
</dbReference>
<keyword evidence="3 5" id="KW-0460">Magnesium</keyword>
<reference evidence="7" key="1">
    <citation type="journal article" date="2010" name="PLoS Genet.">
        <title>The genome of a pathogenic rhodococcus: cooptive virulence underpinned by key gene acquisitions.</title>
        <authorList>
            <person name="Letek M."/>
            <person name="Gonzalez P."/>
            <person name="Macarthur I."/>
            <person name="Rodriguez H."/>
            <person name="Freeman T.C."/>
            <person name="Valero-Rello A."/>
            <person name="Blanco M."/>
            <person name="Buckley T."/>
            <person name="Cherevach I."/>
            <person name="Fahey R."/>
            <person name="Hapeshi A."/>
            <person name="Holdstock J."/>
            <person name="Leadon D."/>
            <person name="Navas J."/>
            <person name="Ocampo A."/>
            <person name="Quail M.A."/>
            <person name="Sanders M."/>
            <person name="Scortti M.M."/>
            <person name="Prescott J.F."/>
            <person name="Fogarty U."/>
            <person name="Meijer W.G."/>
            <person name="Parkhill J."/>
            <person name="Bentley S.D."/>
            <person name="Vazquez-Boland J.A."/>
        </authorList>
    </citation>
    <scope>NUCLEOTIDE SEQUENCE [LARGE SCALE GENOMIC DNA]</scope>
    <source>
        <strain evidence="7 8">103S</strain>
    </source>
</reference>
<gene>
    <name evidence="7" type="ordered locus">REQ_41900</name>
</gene>
<dbReference type="InterPro" id="IPR015813">
    <property type="entry name" value="Pyrv/PenolPyrv_kinase-like_dom"/>
</dbReference>
<dbReference type="PANTHER" id="PTHR32308">
    <property type="entry name" value="LYASE BETA SUBUNIT, PUTATIVE (AFU_ORTHOLOGUE AFUA_4G13030)-RELATED"/>
    <property type="match status" value="1"/>
</dbReference>
<protein>
    <submittedName>
        <fullName evidence="7">Citrate lyase beta chain</fullName>
    </submittedName>
</protein>
<dbReference type="RefSeq" id="WP_013417295.1">
    <property type="nucleotide sequence ID" value="NC_014659.1"/>
</dbReference>
<dbReference type="InterPro" id="IPR005000">
    <property type="entry name" value="Aldolase/citrate-lyase_domain"/>
</dbReference>
<dbReference type="AlphaFoldDB" id="A0A3S5YC79"/>
<dbReference type="KEGG" id="req:REQ_41900"/>
<comment type="cofactor">
    <cofactor evidence="1">
        <name>Mg(2+)</name>
        <dbReference type="ChEBI" id="CHEBI:18420"/>
    </cofactor>
</comment>
<sequence>MAVAPRDARSWLLVPGTRTHDLDDTIRRCGPDAVVLDLEDGVAPEDRARARDEVHAWASRGGRAWIRVNAATTADWSVDLEFAARCPGILGVVLAKAESAAQVDATAAALGDFGGGLIALIESATGILEAVSIARSNSLTRLAFGSGDFRHDTAATDDSATVMGARAHLVLASRSAGLPAPIDGPSLAPDVSGLRDYCRRSLTTGLGGMLCVKPDHVRTINTEFAPSPEQVRGARELLEHRSGSIDGSYLPRLRAAEAVLERARTYRIDPADEAPVSMSR</sequence>
<evidence type="ECO:0000313" key="8">
    <source>
        <dbReference type="Proteomes" id="UP000006892"/>
    </source>
</evidence>
<dbReference type="GO" id="GO:0006107">
    <property type="term" value="P:oxaloacetate metabolic process"/>
    <property type="evidence" value="ECO:0007669"/>
    <property type="project" value="TreeGrafter"/>
</dbReference>